<evidence type="ECO:0000256" key="2">
    <source>
        <dbReference type="SAM" id="MobiDB-lite"/>
    </source>
</evidence>
<feature type="domain" description="DUF7708" evidence="3">
    <location>
        <begin position="105"/>
        <end position="249"/>
    </location>
</feature>
<name>A0A0J9UZN8_FUSO4</name>
<dbReference type="Pfam" id="PF24809">
    <property type="entry name" value="DUF7708"/>
    <property type="match status" value="1"/>
</dbReference>
<gene>
    <name evidence="5" type="ORF">FOXG_06636</name>
</gene>
<dbReference type="OrthoDB" id="4772757at2759"/>
<dbReference type="RefSeq" id="XP_018242620.1">
    <property type="nucleotide sequence ID" value="XM_018385322.1"/>
</dbReference>
<dbReference type="InterPro" id="IPR056884">
    <property type="entry name" value="NPHP3-like_N"/>
</dbReference>
<reference evidence="5" key="2">
    <citation type="journal article" date="2010" name="Nature">
        <title>Comparative genomics reveals mobile pathogenicity chromosomes in Fusarium.</title>
        <authorList>
            <person name="Ma L.J."/>
            <person name="van der Does H.C."/>
            <person name="Borkovich K.A."/>
            <person name="Coleman J.J."/>
            <person name="Daboussi M.J."/>
            <person name="Di Pietro A."/>
            <person name="Dufresne M."/>
            <person name="Freitag M."/>
            <person name="Grabherr M."/>
            <person name="Henrissat B."/>
            <person name="Houterman P.M."/>
            <person name="Kang S."/>
            <person name="Shim W.B."/>
            <person name="Woloshuk C."/>
            <person name="Xie X."/>
            <person name="Xu J.R."/>
            <person name="Antoniw J."/>
            <person name="Baker S.E."/>
            <person name="Bluhm B.H."/>
            <person name="Breakspear A."/>
            <person name="Brown D.W."/>
            <person name="Butchko R.A."/>
            <person name="Chapman S."/>
            <person name="Coulson R."/>
            <person name="Coutinho P.M."/>
            <person name="Danchin E.G."/>
            <person name="Diener A."/>
            <person name="Gale L.R."/>
            <person name="Gardiner D.M."/>
            <person name="Goff S."/>
            <person name="Hammond-Kosack K.E."/>
            <person name="Hilburn K."/>
            <person name="Hua-Van A."/>
            <person name="Jonkers W."/>
            <person name="Kazan K."/>
            <person name="Kodira C.D."/>
            <person name="Koehrsen M."/>
            <person name="Kumar L."/>
            <person name="Lee Y.H."/>
            <person name="Li L."/>
            <person name="Manners J.M."/>
            <person name="Miranda-Saavedra D."/>
            <person name="Mukherjee M."/>
            <person name="Park G."/>
            <person name="Park J."/>
            <person name="Park S.Y."/>
            <person name="Proctor R.H."/>
            <person name="Regev A."/>
            <person name="Ruiz-Roldan M.C."/>
            <person name="Sain D."/>
            <person name="Sakthikumar S."/>
            <person name="Sykes S."/>
            <person name="Schwartz D.C."/>
            <person name="Turgeon B.G."/>
            <person name="Wapinski I."/>
            <person name="Yoder O."/>
            <person name="Young S."/>
            <person name="Zeng Q."/>
            <person name="Zhou S."/>
            <person name="Galagan J."/>
            <person name="Cuomo C.A."/>
            <person name="Kistler H.C."/>
            <person name="Rep M."/>
        </authorList>
    </citation>
    <scope>NUCLEOTIDE SEQUENCE [LARGE SCALE GENOMIC DNA]</scope>
    <source>
        <strain evidence="5">4287</strain>
    </source>
</reference>
<dbReference type="SUPFAM" id="SSF52540">
    <property type="entry name" value="P-loop containing nucleoside triphosphate hydrolases"/>
    <property type="match status" value="1"/>
</dbReference>
<accession>A0A0J9UZN8</accession>
<dbReference type="VEuPathDB" id="FungiDB:FOXG_06636"/>
<feature type="compositionally biased region" description="Basic and acidic residues" evidence="2">
    <location>
        <begin position="1435"/>
        <end position="1455"/>
    </location>
</feature>
<evidence type="ECO:0000256" key="1">
    <source>
        <dbReference type="ARBA" id="ARBA00022737"/>
    </source>
</evidence>
<dbReference type="Pfam" id="PF24883">
    <property type="entry name" value="NPHP3_N"/>
    <property type="match status" value="1"/>
</dbReference>
<dbReference type="EMBL" id="DS231702">
    <property type="protein sequence ID" value="KNB04575.1"/>
    <property type="molecule type" value="Genomic_DNA"/>
</dbReference>
<evidence type="ECO:0000259" key="3">
    <source>
        <dbReference type="Pfam" id="PF24809"/>
    </source>
</evidence>
<evidence type="ECO:0000313" key="5">
    <source>
        <dbReference type="EMBL" id="KNB04575.1"/>
    </source>
</evidence>
<protein>
    <submittedName>
        <fullName evidence="5">Uncharacterized protein</fullName>
    </submittedName>
</protein>
<dbReference type="Gene3D" id="3.40.50.300">
    <property type="entry name" value="P-loop containing nucleotide triphosphate hydrolases"/>
    <property type="match status" value="1"/>
</dbReference>
<dbReference type="PANTHER" id="PTHR10039:SF14">
    <property type="entry name" value="NACHT DOMAIN-CONTAINING PROTEIN"/>
    <property type="match status" value="1"/>
</dbReference>
<dbReference type="PANTHER" id="PTHR10039">
    <property type="entry name" value="AMELOGENIN"/>
    <property type="match status" value="1"/>
</dbReference>
<proteinExistence type="predicted"/>
<dbReference type="KEGG" id="fox:FOXG_06636"/>
<keyword evidence="1" id="KW-0677">Repeat</keyword>
<evidence type="ECO:0000259" key="4">
    <source>
        <dbReference type="Pfam" id="PF24883"/>
    </source>
</evidence>
<feature type="region of interest" description="Disordered" evidence="2">
    <location>
        <begin position="1419"/>
        <end position="1455"/>
    </location>
</feature>
<dbReference type="GeneID" id="28948486"/>
<dbReference type="InterPro" id="IPR056125">
    <property type="entry name" value="DUF7708"/>
</dbReference>
<feature type="domain" description="Nephrocystin 3-like N-terminal" evidence="4">
    <location>
        <begin position="324"/>
        <end position="497"/>
    </location>
</feature>
<evidence type="ECO:0000313" key="6">
    <source>
        <dbReference type="Proteomes" id="UP000009097"/>
    </source>
</evidence>
<organism evidence="5 6">
    <name type="scientific">Fusarium oxysporum f. sp. lycopersici (strain 4287 / CBS 123668 / FGSC 9935 / NRRL 34936)</name>
    <name type="common">Fusarium vascular wilt of tomato</name>
    <dbReference type="NCBI Taxonomy" id="426428"/>
    <lineage>
        <taxon>Eukaryota</taxon>
        <taxon>Fungi</taxon>
        <taxon>Dikarya</taxon>
        <taxon>Ascomycota</taxon>
        <taxon>Pezizomycotina</taxon>
        <taxon>Sordariomycetes</taxon>
        <taxon>Hypocreomycetidae</taxon>
        <taxon>Hypocreales</taxon>
        <taxon>Nectriaceae</taxon>
        <taxon>Fusarium</taxon>
        <taxon>Fusarium oxysporum species complex</taxon>
    </lineage>
</organism>
<sequence length="1455" mass="165549">MPRSPFTYIYPRGLKNRSVNLLCLSSEIQRGINSPSNMSVLVSPQGYNLSDDLFISAKNAFIDSLPADTKVDFKQCRTSTELLEEAEQFNSFRSNRKLYAKPLENLKRFSDHLEPYFNIIGIAISSNPDAAALVWSAIRLILKLASNFGSFFDKLSELLDDYGQKLPRFQEITNLAQGKCSDGFRSTLKNIYMDLFELFTAIAQVFTKKDGSLQSAPIVAWKLSWQPFHIRYQNFLDRLQKHTIAFDDERKFLQLTVAMESQSLQEQHHQLTKEYFALVEESKSRWDTNKRDDTIREITKWVNPPTDQHAKWPYDEAKQQHLPGTSQWILEDNTFTTWIATDSASGDVNSSYTNLLWIKGNPGTGKTVLATEVLHRLQTRSWTKDQPHATASHFFSFRYDVTRCLRSAWSTLVSQLFRQLQNWDEIVDQFAFIMVKSEHQYATSAELIALLHVIALRVPNLVLLLDGIDECEDPENVITTLAHSQEGTEAKAVILSRPNIQFLHDRLDRVPHIHLTREKAKLDIQTYIRYRLQGFKPSQFPARCSHDWIEARIMRGANGIILWAKLMFNYLQLDLGPEDRETAIESLRQQEEMTDMYIRILNYIATRHEKYRSTARRIFSWLSFPTRYLSEDQLWEVTYCIGRLSEPPGLRSDPSPTEAQRSDFHKSVIMICGCLVERIGGQYHLVHQSVVEFFWSGFKEPKCQNPVLLQFLPTPSQAHNDLATECLSYLLSRVPAKPLSGDIRQGIGPGDLFNHLPFACYAATSWPIHLEKGAKLLEESLSEALGFPPADIKSFLQLLQALDKFTSTKLTLNTWVEIQYLVASDISHLDGILEWLNVVNGLSVSDLRLPNKFRDLPNTLQRFVSEFSHLETQWGPTLRKKPHEIWGDVTAFFKTEFLARTKAVFISSMAPSSFGDDTLGSEPLATCSRDSAGSGSQTERLACLNVWPSRKFQEAVSGKNAASGLIKPEACSGWVAQYEVYDTKPLEAVKIHDIRVPLNDDEVFEHVQSSLEYRKTGQNKTTVQKEWSLTFPIAISPNLDMLVILRSVCFLENVTPVLGNDGDRATSTTTFKFVSLRQNSQLTEASITKRSSRARLPREAQSQLRVTESYCYKFNHDGRYLLREKSRCLPTLFQIKTTSDFQTYELQVTYIDQQKLSCSVINQYRPPGSMTTIRACSFHPTLPLLLFYTTCLGQCQLVFLWSFNNNTSHRYQPEASRNQLFNLWSPCQQKSGIESVDFSTTGNEIIIGTRHSPNPEVVDLQTDEFYDRIRAQNLEKQIGHEIVVRGTRSQDLQQISSTTSSLGYLTSVEGMQLNSQQALVVGSSSYHLDMSITESHNALQMKHTVSGAVQAKQDILSFPNTCKVDNSIKAVVTQSNSAPDTAKIVLHQDAPPFYDLGKTAKSIPMVSFPMVVHKSINAMQPPRYQTGTDGRKRRGSEVDYNRGNRRKLEDVDSGN</sequence>
<dbReference type="InterPro" id="IPR027417">
    <property type="entry name" value="P-loop_NTPase"/>
</dbReference>
<reference evidence="5" key="1">
    <citation type="submission" date="2007-04" db="EMBL/GenBank/DDBJ databases">
        <authorList>
            <consortium name="The Broad Institute Genome Sequencing Platform"/>
            <person name="Birren B."/>
            <person name="Lander E."/>
            <person name="Galagan J."/>
            <person name="Nusbaum C."/>
            <person name="Devon K."/>
            <person name="Ma L.-J."/>
            <person name="Jaffe D."/>
            <person name="Butler J."/>
            <person name="Alvarez P."/>
            <person name="Gnerre S."/>
            <person name="Grabherr M."/>
            <person name="Kleber M."/>
            <person name="Mauceli E."/>
            <person name="Brockman W."/>
            <person name="MacCallum I.A."/>
            <person name="Young S."/>
            <person name="LaButti K."/>
            <person name="DeCaprio D."/>
            <person name="Crawford M."/>
            <person name="Koehrsen M."/>
            <person name="Engels R."/>
            <person name="Montgomery P."/>
            <person name="Pearson M."/>
            <person name="Howarth C."/>
            <person name="Larson L."/>
            <person name="White J."/>
            <person name="O'Leary S."/>
            <person name="Kodira C."/>
            <person name="Zeng Q."/>
            <person name="Yandava C."/>
            <person name="Alvarado L."/>
            <person name="Kistler C."/>
            <person name="Shim W.-B."/>
            <person name="Kang S."/>
            <person name="Woloshuk C."/>
        </authorList>
    </citation>
    <scope>NUCLEOTIDE SEQUENCE</scope>
    <source>
        <strain evidence="5">4287</strain>
    </source>
</reference>
<dbReference type="Proteomes" id="UP000009097">
    <property type="component" value="Unassembled WGS sequence"/>
</dbReference>